<organism evidence="2 3">
    <name type="scientific">Ophiocordyceps camponoti-rufipedis</name>
    <dbReference type="NCBI Taxonomy" id="2004952"/>
    <lineage>
        <taxon>Eukaryota</taxon>
        <taxon>Fungi</taxon>
        <taxon>Dikarya</taxon>
        <taxon>Ascomycota</taxon>
        <taxon>Pezizomycotina</taxon>
        <taxon>Sordariomycetes</taxon>
        <taxon>Hypocreomycetidae</taxon>
        <taxon>Hypocreales</taxon>
        <taxon>Ophiocordycipitaceae</taxon>
        <taxon>Ophiocordyceps</taxon>
    </lineage>
</organism>
<dbReference type="EMBL" id="NJES01000009">
    <property type="protein sequence ID" value="PHH80765.1"/>
    <property type="molecule type" value="Genomic_DNA"/>
</dbReference>
<feature type="region of interest" description="Disordered" evidence="1">
    <location>
        <begin position="215"/>
        <end position="267"/>
    </location>
</feature>
<dbReference type="OrthoDB" id="541052at2759"/>
<dbReference type="Proteomes" id="UP000226431">
    <property type="component" value="Unassembled WGS sequence"/>
</dbReference>
<evidence type="ECO:0000313" key="2">
    <source>
        <dbReference type="EMBL" id="PHH80765.1"/>
    </source>
</evidence>
<evidence type="ECO:0008006" key="4">
    <source>
        <dbReference type="Google" id="ProtNLM"/>
    </source>
</evidence>
<dbReference type="AlphaFoldDB" id="A0A2C5ZFP5"/>
<sequence>MFAACLGLWICETSPITPVSILTFLAGAWFSIVNITQLDDWIHLSRQDKLHPINDLIFEAQTEHNRWLIEAGTSQSLPVAVKVYEERHAGRAAPPNFAEWYEYAAESPVKDNYKQIDEDLAPFWGVTPEDLRRRAKALAEEPGVSVITIKDGDVGRRASGGEDEGRDLDELVEMIQKFSTHLADMVLPINLSPSPRVLPSWKDVQLQNQTDLGSAANLMSKRWPEGSSITHSGERRDGQESPLTAKSPLTPASKFRQMQQEACPPNSRARTRQHWSFEQFCTACVKHYSRGQLLSDFQRSLDVCSQPDLKHLHEFSLADRRSPVIRQLVPLFGSSKTSEFRDIILPLPRSRLEKPDMPWQFSRRYDNLFWRGAVGDADINGQTLRGSQKFRLLHLLNKPRAQDRVTMVLPKADNNESFRAESVSAAEASRALPISVGMTDYSSCTGGDCEVVKFTFGTEADTEEALEYRYILLTDEDDGPPNELLRTIRSGSVPFVSTIFRAWYTERLVPWLHFVPIDIRYHALHTTFSYFTGTRDRPKINNRETQLLGREGDGEWISRRGQKWAERALSKNEMEIYLFRLLLEWGRLIDDRRDEIGYRRKHGGSFENDEWTRQR</sequence>
<dbReference type="PANTHER" id="PTHR12203:SF35">
    <property type="entry name" value="PROTEIN O-GLUCOSYLTRANSFERASE 1"/>
    <property type="match status" value="1"/>
</dbReference>
<evidence type="ECO:0000256" key="1">
    <source>
        <dbReference type="SAM" id="MobiDB-lite"/>
    </source>
</evidence>
<dbReference type="PANTHER" id="PTHR12203">
    <property type="entry name" value="KDEL LYS-ASP-GLU-LEU CONTAINING - RELATED"/>
    <property type="match status" value="1"/>
</dbReference>
<reference evidence="2 3" key="1">
    <citation type="submission" date="2017-06" db="EMBL/GenBank/DDBJ databases">
        <title>Ant-infecting Ophiocordyceps genomes reveal a high diversity of potential behavioral manipulation genes and a possible major role for enterotoxins.</title>
        <authorList>
            <person name="De Bekker C."/>
            <person name="Evans H.C."/>
            <person name="Brachmann A."/>
            <person name="Hughes D.P."/>
        </authorList>
    </citation>
    <scope>NUCLEOTIDE SEQUENCE [LARGE SCALE GENOMIC DNA]</scope>
    <source>
        <strain evidence="2 3">Map16</strain>
    </source>
</reference>
<accession>A0A2C5ZFP5</accession>
<comment type="caution">
    <text evidence="2">The sequence shown here is derived from an EMBL/GenBank/DDBJ whole genome shotgun (WGS) entry which is preliminary data.</text>
</comment>
<dbReference type="STRING" id="2004952.A0A2C5ZFP5"/>
<proteinExistence type="predicted"/>
<name>A0A2C5ZFP5_9HYPO</name>
<evidence type="ECO:0000313" key="3">
    <source>
        <dbReference type="Proteomes" id="UP000226431"/>
    </source>
</evidence>
<protein>
    <recommendedName>
        <fullName evidence="4">Glycosyl transferase CAP10 domain-containing protein</fullName>
    </recommendedName>
</protein>
<keyword evidence="3" id="KW-1185">Reference proteome</keyword>
<gene>
    <name evidence="2" type="ORF">CDD80_7302</name>
</gene>
<dbReference type="InterPro" id="IPR051091">
    <property type="entry name" value="O-Glucosyltr/Glycosyltrsf_90"/>
</dbReference>